<feature type="compositionally biased region" description="Polar residues" evidence="1">
    <location>
        <begin position="561"/>
        <end position="572"/>
    </location>
</feature>
<feature type="compositionally biased region" description="Basic and acidic residues" evidence="1">
    <location>
        <begin position="400"/>
        <end position="414"/>
    </location>
</feature>
<feature type="compositionally biased region" description="Polar residues" evidence="1">
    <location>
        <begin position="317"/>
        <end position="326"/>
    </location>
</feature>
<dbReference type="PROSITE" id="PS50330">
    <property type="entry name" value="UIM"/>
    <property type="match status" value="1"/>
</dbReference>
<feature type="compositionally biased region" description="Low complexity" evidence="1">
    <location>
        <begin position="706"/>
        <end position="718"/>
    </location>
</feature>
<dbReference type="OrthoDB" id="5404794at2759"/>
<feature type="compositionally biased region" description="Low complexity" evidence="1">
    <location>
        <begin position="673"/>
        <end position="686"/>
    </location>
</feature>
<feature type="compositionally biased region" description="Acidic residues" evidence="1">
    <location>
        <begin position="8"/>
        <end position="21"/>
    </location>
</feature>
<dbReference type="InterPro" id="IPR003903">
    <property type="entry name" value="UIM_dom"/>
</dbReference>
<feature type="compositionally biased region" description="Acidic residues" evidence="1">
    <location>
        <begin position="645"/>
        <end position="654"/>
    </location>
</feature>
<feature type="region of interest" description="Disordered" evidence="1">
    <location>
        <begin position="845"/>
        <end position="896"/>
    </location>
</feature>
<protein>
    <submittedName>
        <fullName evidence="2">Ubiquitin interacting</fullName>
    </submittedName>
</protein>
<feature type="region of interest" description="Disordered" evidence="1">
    <location>
        <begin position="70"/>
        <end position="155"/>
    </location>
</feature>
<feature type="region of interest" description="Disordered" evidence="1">
    <location>
        <begin position="310"/>
        <end position="818"/>
    </location>
</feature>
<feature type="compositionally biased region" description="Polar residues" evidence="1">
    <location>
        <begin position="610"/>
        <end position="620"/>
    </location>
</feature>
<reference evidence="2" key="1">
    <citation type="submission" date="2022-06" db="EMBL/GenBank/DDBJ databases">
        <title>Complete genome sequences of two strains of the flax pathogen Septoria linicola.</title>
        <authorList>
            <person name="Lapalu N."/>
            <person name="Simon A."/>
            <person name="Demenou B."/>
            <person name="Paumier D."/>
            <person name="Guillot M.-P."/>
            <person name="Gout L."/>
            <person name="Valade R."/>
        </authorList>
    </citation>
    <scope>NUCLEOTIDE SEQUENCE</scope>
    <source>
        <strain evidence="2">SE15195</strain>
    </source>
</reference>
<evidence type="ECO:0000256" key="1">
    <source>
        <dbReference type="SAM" id="MobiDB-lite"/>
    </source>
</evidence>
<feature type="compositionally biased region" description="Polar residues" evidence="1">
    <location>
        <begin position="70"/>
        <end position="95"/>
    </location>
</feature>
<name>A0A9Q9EPW6_9PEZI</name>
<accession>A0A9Q9EPW6</accession>
<dbReference type="AlphaFoldDB" id="A0A9Q9EPW6"/>
<feature type="compositionally biased region" description="Polar residues" evidence="1">
    <location>
        <begin position="103"/>
        <end position="131"/>
    </location>
</feature>
<keyword evidence="3" id="KW-1185">Reference proteome</keyword>
<feature type="compositionally biased region" description="Acidic residues" evidence="1">
    <location>
        <begin position="784"/>
        <end position="800"/>
    </location>
</feature>
<feature type="compositionally biased region" description="Polar residues" evidence="1">
    <location>
        <begin position="345"/>
        <end position="358"/>
    </location>
</feature>
<dbReference type="EMBL" id="CP099426">
    <property type="protein sequence ID" value="USW56943.1"/>
    <property type="molecule type" value="Genomic_DNA"/>
</dbReference>
<feature type="region of interest" description="Disordered" evidence="1">
    <location>
        <begin position="235"/>
        <end position="291"/>
    </location>
</feature>
<feature type="compositionally biased region" description="Acidic residues" evidence="1">
    <location>
        <begin position="748"/>
        <end position="757"/>
    </location>
</feature>
<gene>
    <name evidence="2" type="ORF">Slin15195_G102620</name>
</gene>
<dbReference type="Proteomes" id="UP001056384">
    <property type="component" value="Chromosome 9"/>
</dbReference>
<feature type="compositionally biased region" description="Polar residues" evidence="1">
    <location>
        <begin position="469"/>
        <end position="480"/>
    </location>
</feature>
<proteinExistence type="predicted"/>
<feature type="compositionally biased region" description="Low complexity" evidence="1">
    <location>
        <begin position="759"/>
        <end position="770"/>
    </location>
</feature>
<feature type="region of interest" description="Disordered" evidence="1">
    <location>
        <begin position="1"/>
        <end position="30"/>
    </location>
</feature>
<evidence type="ECO:0000313" key="2">
    <source>
        <dbReference type="EMBL" id="USW56943.1"/>
    </source>
</evidence>
<evidence type="ECO:0000313" key="3">
    <source>
        <dbReference type="Proteomes" id="UP001056384"/>
    </source>
</evidence>
<organism evidence="2 3">
    <name type="scientific">Septoria linicola</name>
    <dbReference type="NCBI Taxonomy" id="215465"/>
    <lineage>
        <taxon>Eukaryota</taxon>
        <taxon>Fungi</taxon>
        <taxon>Dikarya</taxon>
        <taxon>Ascomycota</taxon>
        <taxon>Pezizomycotina</taxon>
        <taxon>Dothideomycetes</taxon>
        <taxon>Dothideomycetidae</taxon>
        <taxon>Mycosphaerellales</taxon>
        <taxon>Mycosphaerellaceae</taxon>
        <taxon>Septoria</taxon>
    </lineage>
</organism>
<dbReference type="Gene3D" id="6.10.140.100">
    <property type="match status" value="1"/>
</dbReference>
<feature type="compositionally biased region" description="Basic residues" evidence="1">
    <location>
        <begin position="804"/>
        <end position="817"/>
    </location>
</feature>
<sequence length="950" mass="102190">MPPAICNDSEDEEEVLVEDEYPSQRSRSSNVSYNAAIDFANEVLSGSPGLDGANDRSSLSAGAISRQIADTTRGFFSSTTDSSKMVVAPSSSAKSKLSRRHTNLSGTVTGTSPSKVSKRTLTTYGKSSAKSQRAPKGSSDEAFSAYNNDERASQESLSAEFLRKSETPKSTMDGLPAGTILQNFHEHDPHVLFPDTGSTIVNNESSMQRMLEMAREPVRQPLQYHKTHIVMNDSQTQHSSPFAAWSASDKQTQTPKIAANKDSPLRPSTASADQSADGEPSNGPAGNTAIDKLDNASSTVSAAAHKNLDVSEASVVESETQQQQGAKTEPYTMPDQEQAKAILVSEQSRNASKSQVPPRSSPMVIIPPTETPHLKHSNKSTQKSSKSKKRNSVDAELDDAPQHRPEPLNSDDRAIGLPKELYKPRPSRRRATAIVEPIDYSAVPEKALKKRRKTMDHDVSGVGADGEMPQSSARSTQRASVKTPALAPSTRRNPGQDEDADMQAAIAASLRDLEQSAGGGEVESHKDPRATPPVRPARGKSPEAPVASPLSPPAKPEGPTRSATKSASTSQKIGCASPVKMLPPTLPASATRKTPRRSQTTIFEDHAAQRSPSLSQQQATRLAAVKGLPDFTQTNKRKRRTIVQTDEDDEEDELSKEPPAQKPAAKERGRPPKAASGASKVKASQKAPRDSEDEGVILENECPVETAQKTKAAAAATADFETDGHEDVVKSSSKNNKKCKSSARILQDSEDELDTQDEAVAVVKAASKKAPGQSRKSAAKVLDDSGEEPTMEEDEDDDLEMQPKPKKKPGRPFKKQAKVVDTVELAQATKEPLVKAVLEPKDGNANAAVAPIDPRSKEATPVPHVAKAISKPDTKHTTPAPDVKPSPNSHSPIKKNGKVIHRVGLGRRQRVQPLLKMIRPDAKARKEDATRVTTVTSVAELEKKWNEVPE</sequence>